<feature type="compositionally biased region" description="Basic and acidic residues" evidence="1">
    <location>
        <begin position="35"/>
        <end position="50"/>
    </location>
</feature>
<gene>
    <name evidence="2" type="ORF">PMAYCL1PPCAC_31579</name>
</gene>
<feature type="region of interest" description="Disordered" evidence="1">
    <location>
        <begin position="130"/>
        <end position="163"/>
    </location>
</feature>
<comment type="caution">
    <text evidence="2">The sequence shown here is derived from an EMBL/GenBank/DDBJ whole genome shotgun (WGS) entry which is preliminary data.</text>
</comment>
<feature type="compositionally biased region" description="Basic and acidic residues" evidence="1">
    <location>
        <begin position="137"/>
        <end position="149"/>
    </location>
</feature>
<accession>A0AAN5DE06</accession>
<feature type="region of interest" description="Disordered" evidence="1">
    <location>
        <begin position="93"/>
        <end position="118"/>
    </location>
</feature>
<feature type="compositionally biased region" description="Basic residues" evidence="1">
    <location>
        <begin position="150"/>
        <end position="163"/>
    </location>
</feature>
<feature type="region of interest" description="Disordered" evidence="1">
    <location>
        <begin position="31"/>
        <end position="50"/>
    </location>
</feature>
<feature type="compositionally biased region" description="Basic and acidic residues" evidence="1">
    <location>
        <begin position="1"/>
        <end position="13"/>
    </location>
</feature>
<name>A0AAN5DE06_9BILA</name>
<dbReference type="EMBL" id="BTRK01000006">
    <property type="protein sequence ID" value="GMR61384.1"/>
    <property type="molecule type" value="Genomic_DNA"/>
</dbReference>
<evidence type="ECO:0000256" key="1">
    <source>
        <dbReference type="SAM" id="MobiDB-lite"/>
    </source>
</evidence>
<keyword evidence="3" id="KW-1185">Reference proteome</keyword>
<protein>
    <submittedName>
        <fullName evidence="2">Uncharacterized protein</fullName>
    </submittedName>
</protein>
<evidence type="ECO:0000313" key="2">
    <source>
        <dbReference type="EMBL" id="GMR61384.1"/>
    </source>
</evidence>
<reference evidence="3" key="1">
    <citation type="submission" date="2022-10" db="EMBL/GenBank/DDBJ databases">
        <title>Genome assembly of Pristionchus species.</title>
        <authorList>
            <person name="Yoshida K."/>
            <person name="Sommer R.J."/>
        </authorList>
    </citation>
    <scope>NUCLEOTIDE SEQUENCE [LARGE SCALE GENOMIC DNA]</scope>
    <source>
        <strain evidence="3">RS5460</strain>
    </source>
</reference>
<evidence type="ECO:0000313" key="3">
    <source>
        <dbReference type="Proteomes" id="UP001328107"/>
    </source>
</evidence>
<sequence length="163" mass="19199">MSSRSRRLEERNALKNMAGDVVNKLGDQEQLQAKDTQEDDPHLAESEMRHSVRTLKEPQRLDASFKPRTMKRRRKIKIEDFEFEMEPVPPNLRSILRPKRQDTSTTLEEDKGISKKRKVRLSRSLQYELITPLPGWRPDHTRMPEDSPSQKKKKQRASKKVVK</sequence>
<organism evidence="2 3">
    <name type="scientific">Pristionchus mayeri</name>
    <dbReference type="NCBI Taxonomy" id="1317129"/>
    <lineage>
        <taxon>Eukaryota</taxon>
        <taxon>Metazoa</taxon>
        <taxon>Ecdysozoa</taxon>
        <taxon>Nematoda</taxon>
        <taxon>Chromadorea</taxon>
        <taxon>Rhabditida</taxon>
        <taxon>Rhabditina</taxon>
        <taxon>Diplogasteromorpha</taxon>
        <taxon>Diplogasteroidea</taxon>
        <taxon>Neodiplogasteridae</taxon>
        <taxon>Pristionchus</taxon>
    </lineage>
</organism>
<dbReference type="AlphaFoldDB" id="A0AAN5DE06"/>
<proteinExistence type="predicted"/>
<dbReference type="Proteomes" id="UP001328107">
    <property type="component" value="Unassembled WGS sequence"/>
</dbReference>
<feature type="region of interest" description="Disordered" evidence="1">
    <location>
        <begin position="1"/>
        <end position="26"/>
    </location>
</feature>